<reference evidence="2 3" key="1">
    <citation type="journal article" date="2019" name="Int. J. Syst. Evol. Microbiol.">
        <title>The Global Catalogue of Microorganisms (GCM) 10K type strain sequencing project: providing services to taxonomists for standard genome sequencing and annotation.</title>
        <authorList>
            <consortium name="The Broad Institute Genomics Platform"/>
            <consortium name="The Broad Institute Genome Sequencing Center for Infectious Disease"/>
            <person name="Wu L."/>
            <person name="Ma J."/>
        </authorList>
    </citation>
    <scope>NUCLEOTIDE SEQUENCE [LARGE SCALE GENOMIC DNA]</scope>
    <source>
        <strain evidence="2 3">NBRC 111368</strain>
    </source>
</reference>
<dbReference type="InterPro" id="IPR058858">
    <property type="entry name" value="HacaP"/>
</dbReference>
<accession>A0ABD5RZ79</accession>
<organism evidence="2 3">
    <name type="scientific">Halobium palmae</name>
    <dbReference type="NCBI Taxonomy" id="1776492"/>
    <lineage>
        <taxon>Archaea</taxon>
        <taxon>Methanobacteriati</taxon>
        <taxon>Methanobacteriota</taxon>
        <taxon>Stenosarchaea group</taxon>
        <taxon>Halobacteria</taxon>
        <taxon>Halobacteriales</taxon>
        <taxon>Haloferacaceae</taxon>
        <taxon>Halobium</taxon>
    </lineage>
</organism>
<sequence length="57" mass="6696">MPDTKNGRERKGLDKEAQLERRLNEREIRTLDREDDEPERFDGVDGELLVDPAELDD</sequence>
<dbReference type="Proteomes" id="UP001596328">
    <property type="component" value="Unassembled WGS sequence"/>
</dbReference>
<feature type="region of interest" description="Disordered" evidence="1">
    <location>
        <begin position="1"/>
        <end position="57"/>
    </location>
</feature>
<dbReference type="AlphaFoldDB" id="A0ABD5RZ79"/>
<dbReference type="Pfam" id="PF26396">
    <property type="entry name" value="HacaP"/>
    <property type="match status" value="1"/>
</dbReference>
<comment type="caution">
    <text evidence="2">The sequence shown here is derived from an EMBL/GenBank/DDBJ whole genome shotgun (WGS) entry which is preliminary data.</text>
</comment>
<feature type="compositionally biased region" description="Basic and acidic residues" evidence="1">
    <location>
        <begin position="1"/>
        <end position="32"/>
    </location>
</feature>
<evidence type="ECO:0000313" key="2">
    <source>
        <dbReference type="EMBL" id="MFC6724749.1"/>
    </source>
</evidence>
<proteinExistence type="predicted"/>
<keyword evidence="3" id="KW-1185">Reference proteome</keyword>
<evidence type="ECO:0000313" key="3">
    <source>
        <dbReference type="Proteomes" id="UP001596328"/>
    </source>
</evidence>
<evidence type="ECO:0000256" key="1">
    <source>
        <dbReference type="SAM" id="MobiDB-lite"/>
    </source>
</evidence>
<dbReference type="EMBL" id="JBHSWU010000269">
    <property type="protein sequence ID" value="MFC6724749.1"/>
    <property type="molecule type" value="Genomic_DNA"/>
</dbReference>
<name>A0ABD5RZ79_9EURY</name>
<gene>
    <name evidence="2" type="ORF">ACFQE1_10265</name>
</gene>
<protein>
    <submittedName>
        <fullName evidence="2">Uncharacterized protein</fullName>
    </submittedName>
</protein>